<comment type="pathway">
    <text evidence="3">Carbohydrate biosynthesis; Calvin cycle.</text>
</comment>
<dbReference type="RefSeq" id="XP_024387272.1">
    <property type="nucleotide sequence ID" value="XM_024531504.2"/>
</dbReference>
<dbReference type="EnsemblPlants" id="Pp3c10_6330V3.1">
    <property type="protein sequence ID" value="Pp3c10_6330V3.1"/>
    <property type="gene ID" value="Pp3c10_6330"/>
</dbReference>
<evidence type="ECO:0000256" key="3">
    <source>
        <dbReference type="ARBA" id="ARBA00005215"/>
    </source>
</evidence>
<evidence type="ECO:0000313" key="15">
    <source>
        <dbReference type="EnsemblPlants" id="Pp3c10_6330V3.1"/>
    </source>
</evidence>
<dbReference type="EMBL" id="ABEU02000010">
    <property type="protein sequence ID" value="PNR46380.1"/>
    <property type="molecule type" value="Genomic_DNA"/>
</dbReference>
<comment type="similarity">
    <text evidence="4 11">Belongs to the phosphoglycerate kinase family.</text>
</comment>
<reference evidence="14 16" key="2">
    <citation type="journal article" date="2018" name="Plant J.">
        <title>The Physcomitrella patens chromosome-scale assembly reveals moss genome structure and evolution.</title>
        <authorList>
            <person name="Lang D."/>
            <person name="Ullrich K.K."/>
            <person name="Murat F."/>
            <person name="Fuchs J."/>
            <person name="Jenkins J."/>
            <person name="Haas F.B."/>
            <person name="Piednoel M."/>
            <person name="Gundlach H."/>
            <person name="Van Bel M."/>
            <person name="Meyberg R."/>
            <person name="Vives C."/>
            <person name="Morata J."/>
            <person name="Symeonidi A."/>
            <person name="Hiss M."/>
            <person name="Muchero W."/>
            <person name="Kamisugi Y."/>
            <person name="Saleh O."/>
            <person name="Blanc G."/>
            <person name="Decker E.L."/>
            <person name="van Gessel N."/>
            <person name="Grimwood J."/>
            <person name="Hayes R.D."/>
            <person name="Graham S.W."/>
            <person name="Gunter L.E."/>
            <person name="McDaniel S.F."/>
            <person name="Hoernstein S.N.W."/>
            <person name="Larsson A."/>
            <person name="Li F.W."/>
            <person name="Perroud P.F."/>
            <person name="Phillips J."/>
            <person name="Ranjan P."/>
            <person name="Rokshar D.S."/>
            <person name="Rothfels C.J."/>
            <person name="Schneider L."/>
            <person name="Shu S."/>
            <person name="Stevenson D.W."/>
            <person name="Thummler F."/>
            <person name="Tillich M."/>
            <person name="Villarreal Aguilar J.C."/>
            <person name="Widiez T."/>
            <person name="Wong G.K."/>
            <person name="Wymore A."/>
            <person name="Zhang Y."/>
            <person name="Zimmer A.D."/>
            <person name="Quatrano R.S."/>
            <person name="Mayer K.F.X."/>
            <person name="Goodstein D."/>
            <person name="Casacuberta J.M."/>
            <person name="Vandepoele K."/>
            <person name="Reski R."/>
            <person name="Cuming A.C."/>
            <person name="Tuskan G.A."/>
            <person name="Maumus F."/>
            <person name="Salse J."/>
            <person name="Schmutz J."/>
            <person name="Rensing S.A."/>
        </authorList>
    </citation>
    <scope>NUCLEOTIDE SEQUENCE [LARGE SCALE GENOMIC DNA]</scope>
    <source>
        <strain evidence="15 16">cv. Gransden 2004</strain>
    </source>
</reference>
<evidence type="ECO:0000256" key="12">
    <source>
        <dbReference type="RuleBase" id="RU000696"/>
    </source>
</evidence>
<keyword evidence="7" id="KW-0547">Nucleotide-binding</keyword>
<dbReference type="GO" id="GO:0005829">
    <property type="term" value="C:cytosol"/>
    <property type="evidence" value="ECO:0000318"/>
    <property type="project" value="GO_Central"/>
</dbReference>
<dbReference type="GeneID" id="112287899"/>
<evidence type="ECO:0000256" key="10">
    <source>
        <dbReference type="ARBA" id="ARBA00022842"/>
    </source>
</evidence>
<accession>A9TR23</accession>
<evidence type="ECO:0000256" key="6">
    <source>
        <dbReference type="ARBA" id="ARBA00022679"/>
    </source>
</evidence>
<dbReference type="KEGG" id="ppp:112287899"/>
<dbReference type="GO" id="GO:0004618">
    <property type="term" value="F:phosphoglycerate kinase activity"/>
    <property type="evidence" value="ECO:0000318"/>
    <property type="project" value="GO_Central"/>
</dbReference>
<dbReference type="PANTHER" id="PTHR11406:SF23">
    <property type="entry name" value="PHOSPHOGLYCERATE KINASE 1, CHLOROPLASTIC-RELATED"/>
    <property type="match status" value="1"/>
</dbReference>
<gene>
    <name evidence="15" type="primary">LOC112287899</name>
    <name evidence="14" type="ORF">PHYPA_013499</name>
</gene>
<evidence type="ECO:0000256" key="1">
    <source>
        <dbReference type="ARBA" id="ARBA00000642"/>
    </source>
</evidence>
<dbReference type="STRING" id="3218.A9TR23"/>
<evidence type="ECO:0000256" key="8">
    <source>
        <dbReference type="ARBA" id="ARBA00022777"/>
    </source>
</evidence>
<dbReference type="EnsemblPlants" id="Pp3c10_6330V3.2">
    <property type="protein sequence ID" value="Pp3c10_6330V3.2"/>
    <property type="gene ID" value="Pp3c10_6330"/>
</dbReference>
<keyword evidence="10" id="KW-0460">Magnesium</keyword>
<keyword evidence="8 11" id="KW-0418">Kinase</keyword>
<dbReference type="GO" id="GO:0043531">
    <property type="term" value="F:ADP binding"/>
    <property type="evidence" value="ECO:0000318"/>
    <property type="project" value="GO_Central"/>
</dbReference>
<dbReference type="OrthoDB" id="1854730at2759"/>
<dbReference type="PRINTS" id="PR00477">
    <property type="entry name" value="PHGLYCKINASE"/>
</dbReference>
<dbReference type="PANTHER" id="PTHR11406">
    <property type="entry name" value="PHOSPHOGLYCERATE KINASE"/>
    <property type="match status" value="1"/>
</dbReference>
<dbReference type="Pfam" id="PF00162">
    <property type="entry name" value="PGK"/>
    <property type="match status" value="1"/>
</dbReference>
<name>A9TR23_PHYPA</name>
<dbReference type="eggNOG" id="KOG1367">
    <property type="taxonomic scope" value="Eukaryota"/>
</dbReference>
<evidence type="ECO:0000256" key="5">
    <source>
        <dbReference type="ARBA" id="ARBA00013061"/>
    </source>
</evidence>
<dbReference type="Gramene" id="Pp3c10_6330V3.2">
    <property type="protein sequence ID" value="Pp3c10_6330V3.2"/>
    <property type="gene ID" value="Pp3c10_6330"/>
</dbReference>
<dbReference type="GO" id="GO:0006094">
    <property type="term" value="P:gluconeogenesis"/>
    <property type="evidence" value="ECO:0000318"/>
    <property type="project" value="GO_Central"/>
</dbReference>
<dbReference type="OMA" id="WRNASAM"/>
<keyword evidence="9" id="KW-0067">ATP-binding</keyword>
<evidence type="ECO:0000256" key="11">
    <source>
        <dbReference type="RuleBase" id="RU000532"/>
    </source>
</evidence>
<comment type="cofactor">
    <cofactor evidence="2">
        <name>Mg(2+)</name>
        <dbReference type="ChEBI" id="CHEBI:18420"/>
    </cofactor>
</comment>
<dbReference type="Proteomes" id="UP000006727">
    <property type="component" value="Chromosome 10"/>
</dbReference>
<reference evidence="14 16" key="1">
    <citation type="journal article" date="2008" name="Science">
        <title>The Physcomitrella genome reveals evolutionary insights into the conquest of land by plants.</title>
        <authorList>
            <person name="Rensing S."/>
            <person name="Lang D."/>
            <person name="Zimmer A."/>
            <person name="Terry A."/>
            <person name="Salamov A."/>
            <person name="Shapiro H."/>
            <person name="Nishiyama T."/>
            <person name="Perroud P.-F."/>
            <person name="Lindquist E."/>
            <person name="Kamisugi Y."/>
            <person name="Tanahashi T."/>
            <person name="Sakakibara K."/>
            <person name="Fujita T."/>
            <person name="Oishi K."/>
            <person name="Shin-I T."/>
            <person name="Kuroki Y."/>
            <person name="Toyoda A."/>
            <person name="Suzuki Y."/>
            <person name="Hashimoto A."/>
            <person name="Yamaguchi K."/>
            <person name="Sugano A."/>
            <person name="Kohara Y."/>
            <person name="Fujiyama A."/>
            <person name="Anterola A."/>
            <person name="Aoki S."/>
            <person name="Ashton N."/>
            <person name="Barbazuk W.B."/>
            <person name="Barker E."/>
            <person name="Bennetzen J."/>
            <person name="Bezanilla M."/>
            <person name="Blankenship R."/>
            <person name="Cho S.H."/>
            <person name="Dutcher S."/>
            <person name="Estelle M."/>
            <person name="Fawcett J.A."/>
            <person name="Gundlach H."/>
            <person name="Hanada K."/>
            <person name="Heyl A."/>
            <person name="Hicks K.A."/>
            <person name="Hugh J."/>
            <person name="Lohr M."/>
            <person name="Mayer K."/>
            <person name="Melkozernov A."/>
            <person name="Murata T."/>
            <person name="Nelson D."/>
            <person name="Pils B."/>
            <person name="Prigge M."/>
            <person name="Reiss B."/>
            <person name="Renner T."/>
            <person name="Rombauts S."/>
            <person name="Rushton P."/>
            <person name="Sanderfoot A."/>
            <person name="Schween G."/>
            <person name="Shiu S.-H."/>
            <person name="Stueber K."/>
            <person name="Theodoulou F.L."/>
            <person name="Tu H."/>
            <person name="Van de Peer Y."/>
            <person name="Verrier P.J."/>
            <person name="Waters E."/>
            <person name="Wood A."/>
            <person name="Yang L."/>
            <person name="Cove D."/>
            <person name="Cuming A."/>
            <person name="Hasebe M."/>
            <person name="Lucas S."/>
            <person name="Mishler D.B."/>
            <person name="Reski R."/>
            <person name="Grigoriev I."/>
            <person name="Quatrano R.S."/>
            <person name="Boore J.L."/>
        </authorList>
    </citation>
    <scope>NUCLEOTIDE SEQUENCE [LARGE SCALE GENOMIC DNA]</scope>
    <source>
        <strain evidence="15 16">cv. Gransden 2004</strain>
    </source>
</reference>
<reference evidence="15" key="3">
    <citation type="submission" date="2020-12" db="UniProtKB">
        <authorList>
            <consortium name="EnsemblPlants"/>
        </authorList>
    </citation>
    <scope>IDENTIFICATION</scope>
</reference>
<organism evidence="14">
    <name type="scientific">Physcomitrium patens</name>
    <name type="common">Spreading-leaved earth moss</name>
    <name type="synonym">Physcomitrella patens</name>
    <dbReference type="NCBI Taxonomy" id="3218"/>
    <lineage>
        <taxon>Eukaryota</taxon>
        <taxon>Viridiplantae</taxon>
        <taxon>Streptophyta</taxon>
        <taxon>Embryophyta</taxon>
        <taxon>Bryophyta</taxon>
        <taxon>Bryophytina</taxon>
        <taxon>Bryopsida</taxon>
        <taxon>Funariidae</taxon>
        <taxon>Funariales</taxon>
        <taxon>Funariaceae</taxon>
        <taxon>Physcomitrium</taxon>
    </lineage>
</organism>
<dbReference type="InterPro" id="IPR001576">
    <property type="entry name" value="Phosphoglycerate_kinase"/>
</dbReference>
<dbReference type="Gene3D" id="3.40.50.1260">
    <property type="entry name" value="Phosphoglycerate kinase, N-terminal domain"/>
    <property type="match status" value="2"/>
</dbReference>
<dbReference type="SUPFAM" id="SSF53748">
    <property type="entry name" value="Phosphoglycerate kinase"/>
    <property type="match status" value="1"/>
</dbReference>
<dbReference type="AlphaFoldDB" id="A9TR23"/>
<dbReference type="FunFam" id="3.40.50.1260:FF:000025">
    <property type="entry name" value="Phosphoglycerate kinase"/>
    <property type="match status" value="1"/>
</dbReference>
<dbReference type="GO" id="GO:0006096">
    <property type="term" value="P:glycolytic process"/>
    <property type="evidence" value="ECO:0000318"/>
    <property type="project" value="GO_Central"/>
</dbReference>
<dbReference type="HOGENOM" id="CLU_648455_0_0_1"/>
<evidence type="ECO:0000256" key="2">
    <source>
        <dbReference type="ARBA" id="ARBA00001946"/>
    </source>
</evidence>
<dbReference type="GO" id="GO:0005524">
    <property type="term" value="F:ATP binding"/>
    <property type="evidence" value="ECO:0000318"/>
    <property type="project" value="GO_Central"/>
</dbReference>
<evidence type="ECO:0000256" key="13">
    <source>
        <dbReference type="SAM" id="MobiDB-lite"/>
    </source>
</evidence>
<evidence type="ECO:0000313" key="14">
    <source>
        <dbReference type="EMBL" id="PNR46380.1"/>
    </source>
</evidence>
<evidence type="ECO:0000256" key="7">
    <source>
        <dbReference type="ARBA" id="ARBA00022741"/>
    </source>
</evidence>
<evidence type="ECO:0000256" key="4">
    <source>
        <dbReference type="ARBA" id="ARBA00008982"/>
    </source>
</evidence>
<dbReference type="PaxDb" id="3218-PP1S293_91V6.1"/>
<evidence type="ECO:0000256" key="9">
    <source>
        <dbReference type="ARBA" id="ARBA00022840"/>
    </source>
</evidence>
<evidence type="ECO:0000313" key="16">
    <source>
        <dbReference type="Proteomes" id="UP000006727"/>
    </source>
</evidence>
<feature type="region of interest" description="Disordered" evidence="13">
    <location>
        <begin position="1"/>
        <end position="21"/>
    </location>
</feature>
<proteinExistence type="inferred from homology"/>
<sequence>MAQKSPYLKQRDGNGSGLRVGYTVDDQEHDKQPLDPGLPLLQHADLEDKIVLLRVDHNVVKKGKILDQYRIDVTLATMYNIIERGGRLIIMTHVGRPYDKKTKTLVVKQDDAVDAVVGYLQRKLRIKFAVPKFHVFEKEGIHDVDTSINWLIQDLRARKIGGIYLPNTRWFAGEEDKGEKMERLAVQLAALADVYVNDAFGSWQPHTSTYHVAKYLPSFAGLCMQDELSNVRAVLEPKRPFLAIVAGAKYDTKIGPLAAIYKRVDHLILGGLIYNTFLCAKYGVKIKGVEDSDIALAKDLVEQDKNERKILELPYLVESDTLEGRIEGKFRTVHTKDFKPGQEFQFILDVDPASFEDPEVLEGLASAKTIFVNAVMGLMPTFWHGTSKMDETIDNNRTAQKFFGGGDTLQEFKSLHPGLYHAALDSPKYYMFTGGGTVLKVLEEADPFGLPTVKALLANGEAFGYQNWRNASAM</sequence>
<dbReference type="InterPro" id="IPR036043">
    <property type="entry name" value="Phosphoglycerate_kinase_sf"/>
</dbReference>
<dbReference type="EC" id="2.7.2.3" evidence="5 11"/>
<comment type="subunit">
    <text evidence="12">Monomer.</text>
</comment>
<comment type="catalytic activity">
    <reaction evidence="1 11">
        <text>(2R)-3-phosphoglycerate + ATP = (2R)-3-phospho-glyceroyl phosphate + ADP</text>
        <dbReference type="Rhea" id="RHEA:14801"/>
        <dbReference type="ChEBI" id="CHEBI:30616"/>
        <dbReference type="ChEBI" id="CHEBI:57604"/>
        <dbReference type="ChEBI" id="CHEBI:58272"/>
        <dbReference type="ChEBI" id="CHEBI:456216"/>
        <dbReference type="EC" id="2.7.2.3"/>
    </reaction>
</comment>
<keyword evidence="16" id="KW-1185">Reference proteome</keyword>
<dbReference type="FunFam" id="3.40.50.1260:FF:000023">
    <property type="entry name" value="Phosphoglycerate kinase"/>
    <property type="match status" value="1"/>
</dbReference>
<dbReference type="InterPro" id="IPR015824">
    <property type="entry name" value="Phosphoglycerate_kinase_N"/>
</dbReference>
<protein>
    <recommendedName>
        <fullName evidence="5 11">Phosphoglycerate kinase</fullName>
        <ecNumber evidence="5 11">2.7.2.3</ecNumber>
    </recommendedName>
</protein>
<keyword evidence="6 11" id="KW-0808">Transferase</keyword>
<dbReference type="Gramene" id="Pp3c10_6330V3.1">
    <property type="protein sequence ID" value="Pp3c10_6330V3.1"/>
    <property type="gene ID" value="Pp3c10_6330"/>
</dbReference>